<reference evidence="2 3" key="1">
    <citation type="submission" date="2020-04" db="EMBL/GenBank/DDBJ databases">
        <authorList>
            <person name="Yin C."/>
        </authorList>
    </citation>
    <scope>NUCLEOTIDE SEQUENCE [LARGE SCALE GENOMIC DNA]</scope>
    <source>
        <strain evidence="2 3">Ae27</strain>
    </source>
</reference>
<name>A0A847S0B6_9BACT</name>
<feature type="transmembrane region" description="Helical" evidence="1">
    <location>
        <begin position="67"/>
        <end position="86"/>
    </location>
</feature>
<evidence type="ECO:0000256" key="1">
    <source>
        <dbReference type="SAM" id="Phobius"/>
    </source>
</evidence>
<dbReference type="RefSeq" id="WP_168874815.1">
    <property type="nucleotide sequence ID" value="NZ_JABAIA010000004.1"/>
</dbReference>
<keyword evidence="1" id="KW-1133">Transmembrane helix</keyword>
<keyword evidence="3" id="KW-1185">Reference proteome</keyword>
<keyword evidence="1" id="KW-0812">Transmembrane</keyword>
<proteinExistence type="predicted"/>
<evidence type="ECO:0000313" key="3">
    <source>
        <dbReference type="Proteomes" id="UP000570474"/>
    </source>
</evidence>
<keyword evidence="1" id="KW-0472">Membrane</keyword>
<organism evidence="2 3">
    <name type="scientific">Chitinophaga varians</name>
    <dbReference type="NCBI Taxonomy" id="2202339"/>
    <lineage>
        <taxon>Bacteria</taxon>
        <taxon>Pseudomonadati</taxon>
        <taxon>Bacteroidota</taxon>
        <taxon>Chitinophagia</taxon>
        <taxon>Chitinophagales</taxon>
        <taxon>Chitinophagaceae</taxon>
        <taxon>Chitinophaga</taxon>
    </lineage>
</organism>
<feature type="transmembrane region" description="Helical" evidence="1">
    <location>
        <begin position="12"/>
        <end position="33"/>
    </location>
</feature>
<dbReference type="EMBL" id="JABAIA010000004">
    <property type="protein sequence ID" value="NLR68863.1"/>
    <property type="molecule type" value="Genomic_DNA"/>
</dbReference>
<feature type="transmembrane region" description="Helical" evidence="1">
    <location>
        <begin position="39"/>
        <end position="60"/>
    </location>
</feature>
<feature type="transmembrane region" description="Helical" evidence="1">
    <location>
        <begin position="124"/>
        <end position="143"/>
    </location>
</feature>
<gene>
    <name evidence="2" type="ORF">HGH92_31470</name>
</gene>
<accession>A0A847S0B6</accession>
<protein>
    <submittedName>
        <fullName evidence="2">Uncharacterized protein</fullName>
    </submittedName>
</protein>
<evidence type="ECO:0000313" key="2">
    <source>
        <dbReference type="EMBL" id="NLR68863.1"/>
    </source>
</evidence>
<feature type="transmembrane region" description="Helical" evidence="1">
    <location>
        <begin position="98"/>
        <end position="117"/>
    </location>
</feature>
<dbReference type="AlphaFoldDB" id="A0A847S0B6"/>
<feature type="transmembrane region" description="Helical" evidence="1">
    <location>
        <begin position="163"/>
        <end position="181"/>
    </location>
</feature>
<dbReference type="Proteomes" id="UP000570474">
    <property type="component" value="Unassembled WGS sequence"/>
</dbReference>
<comment type="caution">
    <text evidence="2">The sequence shown here is derived from an EMBL/GenBank/DDBJ whole genome shotgun (WGS) entry which is preliminary data.</text>
</comment>
<sequence>MNKITFNTAAFLKTVIFFLILTVLWTVICHSMSDPFGSGPVFLTGLGFLVLFPVSIYAGIGRKKLQALVTSLIATIVVFAVASFIILPLTTLITNATILYAVISSCFVAIAMTLVFDRCYGVRFRYFTIGLTFVALLLAYYLFSQYRDATDLPFGIHPRLMMFNVFQGLMLVPLLLGIVTGSTEQA</sequence>